<dbReference type="InterPro" id="IPR036412">
    <property type="entry name" value="HAD-like_sf"/>
</dbReference>
<gene>
    <name evidence="20" type="primary">mgtA</name>
    <name evidence="20" type="ORF">D5366_06550</name>
</gene>
<comment type="catalytic activity">
    <reaction evidence="17">
        <text>Mg(2+)(out) + ATP + H2O = Mg(2+)(in) + ADP + phosphate + H(+)</text>
        <dbReference type="Rhea" id="RHEA:10260"/>
        <dbReference type="ChEBI" id="CHEBI:15377"/>
        <dbReference type="ChEBI" id="CHEBI:15378"/>
        <dbReference type="ChEBI" id="CHEBI:18420"/>
        <dbReference type="ChEBI" id="CHEBI:30616"/>
        <dbReference type="ChEBI" id="CHEBI:43474"/>
        <dbReference type="ChEBI" id="CHEBI:456216"/>
        <dbReference type="EC" id="7.2.2.14"/>
    </reaction>
</comment>
<evidence type="ECO:0000256" key="11">
    <source>
        <dbReference type="ARBA" id="ARBA00022840"/>
    </source>
</evidence>
<feature type="transmembrane region" description="Helical" evidence="18">
    <location>
        <begin position="131"/>
        <end position="149"/>
    </location>
</feature>
<dbReference type="InterPro" id="IPR008250">
    <property type="entry name" value="ATPase_P-typ_transduc_dom_A_sf"/>
</dbReference>
<dbReference type="SFLD" id="SFLDF00027">
    <property type="entry name" value="p-type_atpase"/>
    <property type="match status" value="1"/>
</dbReference>
<dbReference type="NCBIfam" id="NF011702">
    <property type="entry name" value="PRK15122.1"/>
    <property type="match status" value="1"/>
</dbReference>
<dbReference type="SFLD" id="SFLDG00002">
    <property type="entry name" value="C1.7:_P-type_atpase_like"/>
    <property type="match status" value="1"/>
</dbReference>
<dbReference type="EC" id="7.2.2.14" evidence="4"/>
<dbReference type="PANTHER" id="PTHR42861">
    <property type="entry name" value="CALCIUM-TRANSPORTING ATPASE"/>
    <property type="match status" value="1"/>
</dbReference>
<keyword evidence="21" id="KW-1185">Reference proteome</keyword>
<evidence type="ECO:0000313" key="21">
    <source>
        <dbReference type="Proteomes" id="UP000317214"/>
    </source>
</evidence>
<evidence type="ECO:0000256" key="7">
    <source>
        <dbReference type="ARBA" id="ARBA00022519"/>
    </source>
</evidence>
<evidence type="ECO:0000313" key="20">
    <source>
        <dbReference type="EMBL" id="QDH24926.1"/>
    </source>
</evidence>
<evidence type="ECO:0000256" key="16">
    <source>
        <dbReference type="ARBA" id="ARBA00029806"/>
    </source>
</evidence>
<evidence type="ECO:0000256" key="17">
    <source>
        <dbReference type="ARBA" id="ARBA00047295"/>
    </source>
</evidence>
<dbReference type="AlphaFoldDB" id="A0A4Y6V8S6"/>
<feature type="transmembrane region" description="Helical" evidence="18">
    <location>
        <begin position="308"/>
        <end position="331"/>
    </location>
</feature>
<evidence type="ECO:0000256" key="4">
    <source>
        <dbReference type="ARBA" id="ARBA00012786"/>
    </source>
</evidence>
<dbReference type="SFLD" id="SFLDS00003">
    <property type="entry name" value="Haloacid_Dehalogenase"/>
    <property type="match status" value="1"/>
</dbReference>
<sequence>MSRLDRLFQLLFGAFFTRYKTDRRFRRRAILETFRSSSGSKPDKALRYVSRAMRRAAQDDVMEAIARLSSHTDGLTEGEVERYRKRFGRNTVDFEAAMPWWKHLWQCYRNPFNILLTVLAVLSALTGDLRATIIIGIMVLLSTFIRFVQENRSNQAAERLKNMVNTTASVLRRPPKNEVNTRKNSGFDLHLKSDVRHVELPIHDLVPGDHVVLSAGDMIPADCRVLTAKDLFVSQAAMTGEALPVEKFALLSQPFETVFDAANLVFMGTNVVSGTATALVVATGQHTYFGRLSERLGMRDRNPTAFEAGVNGVSWLLIRFALVMAPIVLLINGFTKGSWVEASVFALSVAVGLTPEMLPMIVTSTLARGAVALSRKKVIVKHLDAIQNFGAMDVLCTDKTGTLTQDRIALERHTDVFGGISNDVLRYAYLNSVHQTGLRNLLDDAVLQHVELQHDLLTAQGYQKIDEIPFDFERKRMSVVVEGRTGERTLICKGAFEEVLSVCEGVKLGAENESAALDEDMSERIRAAAADLNRQGLRVVAVAIRQARGGQSVFQVSDEAGLTLVGYMVFLDPPKESSAPALKALATHGVSVKVLTGDTELVALHVCREVGLEHCRYLLGVQIDKMNDGTLAHAVERHQLFARLTPAHKERIVGALRGNGHVVGFMGDGINDAPALRAADVGISVDTGVDIAKEAADIILLEKSLMVLEQGVLEGRRTFVNMLKYIRMTTSSNFGNVFSVLVGSAFLPFLPMLPLQLLVQNLLYDLSQVALPFDNVDDGLVSRPLKWDPRDIGRFMLFFGPLSSVFDIATYALLWWGLGAQDIAHQALFQSCWFVEGLLTQTLIVHMLRSPKLPFVQSTAALPLIVATLTIIVVGIALPLSPLAGSFGFEPLPKAFYPWLLLIILGYAALTTVMKRFYARRFGWV</sequence>
<dbReference type="CDD" id="cd02077">
    <property type="entry name" value="P-type_ATPase_Mg"/>
    <property type="match status" value="1"/>
</dbReference>
<dbReference type="GO" id="GO:0015444">
    <property type="term" value="F:P-type magnesium transporter activity"/>
    <property type="evidence" value="ECO:0007669"/>
    <property type="project" value="UniProtKB-EC"/>
</dbReference>
<dbReference type="NCBIfam" id="TIGR01494">
    <property type="entry name" value="ATPase_P-type"/>
    <property type="match status" value="2"/>
</dbReference>
<feature type="transmembrane region" description="Helical" evidence="18">
    <location>
        <begin position="343"/>
        <end position="367"/>
    </location>
</feature>
<evidence type="ECO:0000256" key="14">
    <source>
        <dbReference type="ARBA" id="ARBA00022989"/>
    </source>
</evidence>
<evidence type="ECO:0000259" key="19">
    <source>
        <dbReference type="SMART" id="SM00831"/>
    </source>
</evidence>
<evidence type="ECO:0000256" key="10">
    <source>
        <dbReference type="ARBA" id="ARBA00022741"/>
    </source>
</evidence>
<evidence type="ECO:0000256" key="9">
    <source>
        <dbReference type="ARBA" id="ARBA00022692"/>
    </source>
</evidence>
<comment type="function">
    <text evidence="1">Mediates magnesium influx to the cytosol.</text>
</comment>
<dbReference type="Gene3D" id="2.70.150.10">
    <property type="entry name" value="Calcium-transporting ATPase, cytoplasmic transduction domain A"/>
    <property type="match status" value="1"/>
</dbReference>
<keyword evidence="12" id="KW-0460">Magnesium</keyword>
<dbReference type="InterPro" id="IPR023298">
    <property type="entry name" value="ATPase_P-typ_TM_dom_sf"/>
</dbReference>
<dbReference type="Gene3D" id="3.40.1110.10">
    <property type="entry name" value="Calcium-transporting ATPase, cytoplasmic domain N"/>
    <property type="match status" value="1"/>
</dbReference>
<dbReference type="NCBIfam" id="TIGR01524">
    <property type="entry name" value="ATPase-IIIB_Mg"/>
    <property type="match status" value="1"/>
</dbReference>
<comment type="similarity">
    <text evidence="3">Belongs to the cation transport ATPase (P-type) (TC 3.A.3) family. Type IIIB subfamily.</text>
</comment>
<reference evidence="20 21" key="1">
    <citation type="submission" date="2018-09" db="EMBL/GenBank/DDBJ databases">
        <title>The complete genome sequence of Neokomagataea tanensis NBRC 106556(T).</title>
        <authorList>
            <person name="Chua K.-O."/>
            <person name="See-Too W.-S."/>
            <person name="Hong K.-W."/>
            <person name="Yin W.-F."/>
            <person name="Chan K.-G."/>
        </authorList>
    </citation>
    <scope>NUCLEOTIDE SEQUENCE [LARGE SCALE GENOMIC DNA]</scope>
    <source>
        <strain evidence="21">AH13 \ NBRC 106556</strain>
    </source>
</reference>
<dbReference type="SUPFAM" id="SSF56784">
    <property type="entry name" value="HAD-like"/>
    <property type="match status" value="1"/>
</dbReference>
<dbReference type="Pfam" id="PF00689">
    <property type="entry name" value="Cation_ATPase_C"/>
    <property type="match status" value="1"/>
</dbReference>
<organism evidence="20 21">
    <name type="scientific">Neokomagataea tanensis</name>
    <dbReference type="NCBI Taxonomy" id="661191"/>
    <lineage>
        <taxon>Bacteria</taxon>
        <taxon>Pseudomonadati</taxon>
        <taxon>Pseudomonadota</taxon>
        <taxon>Alphaproteobacteria</taxon>
        <taxon>Acetobacterales</taxon>
        <taxon>Acetobacteraceae</taxon>
        <taxon>Neokomagataea</taxon>
    </lineage>
</organism>
<keyword evidence="8" id="KW-0597">Phosphoprotein</keyword>
<dbReference type="Pfam" id="PF00690">
    <property type="entry name" value="Cation_ATPase_N"/>
    <property type="match status" value="1"/>
</dbReference>
<dbReference type="Pfam" id="PF13246">
    <property type="entry name" value="Cation_ATPase"/>
    <property type="match status" value="1"/>
</dbReference>
<dbReference type="Gene3D" id="1.20.1110.10">
    <property type="entry name" value="Calcium-transporting ATPase, transmembrane domain"/>
    <property type="match status" value="1"/>
</dbReference>
<name>A0A4Y6V8S6_9PROT</name>
<keyword evidence="9 18" id="KW-0812">Transmembrane</keyword>
<dbReference type="InterPro" id="IPR018303">
    <property type="entry name" value="ATPase_P-typ_P_site"/>
</dbReference>
<evidence type="ECO:0000256" key="13">
    <source>
        <dbReference type="ARBA" id="ARBA00022967"/>
    </source>
</evidence>
<dbReference type="Proteomes" id="UP000317214">
    <property type="component" value="Chromosome"/>
</dbReference>
<keyword evidence="10" id="KW-0547">Nucleotide-binding</keyword>
<dbReference type="PROSITE" id="PS00154">
    <property type="entry name" value="ATPASE_E1_E2"/>
    <property type="match status" value="1"/>
</dbReference>
<comment type="subcellular location">
    <subcellularLocation>
        <location evidence="2">Cell inner membrane</location>
        <topology evidence="2">Multi-pass membrane protein</topology>
    </subcellularLocation>
</comment>
<dbReference type="InterPro" id="IPR059000">
    <property type="entry name" value="ATPase_P-type_domA"/>
</dbReference>
<evidence type="ECO:0000256" key="8">
    <source>
        <dbReference type="ARBA" id="ARBA00022553"/>
    </source>
</evidence>
<evidence type="ECO:0000256" key="5">
    <source>
        <dbReference type="ARBA" id="ARBA00013555"/>
    </source>
</evidence>
<dbReference type="InterPro" id="IPR001757">
    <property type="entry name" value="P_typ_ATPase"/>
</dbReference>
<dbReference type="KEGG" id="ntn:D5366_06550"/>
<keyword evidence="6" id="KW-1003">Cell membrane</keyword>
<feature type="transmembrane region" description="Helical" evidence="18">
    <location>
        <begin position="896"/>
        <end position="914"/>
    </location>
</feature>
<dbReference type="Pfam" id="PF00122">
    <property type="entry name" value="E1-E2_ATPase"/>
    <property type="match status" value="1"/>
</dbReference>
<feature type="transmembrane region" description="Helical" evidence="18">
    <location>
        <begin position="795"/>
        <end position="816"/>
    </location>
</feature>
<dbReference type="InterPro" id="IPR004014">
    <property type="entry name" value="ATPase_P-typ_cation-transptr_N"/>
</dbReference>
<dbReference type="Gene3D" id="3.40.50.1000">
    <property type="entry name" value="HAD superfamily/HAD-like"/>
    <property type="match status" value="1"/>
</dbReference>
<evidence type="ECO:0000256" key="2">
    <source>
        <dbReference type="ARBA" id="ARBA00004429"/>
    </source>
</evidence>
<dbReference type="GO" id="GO:0016887">
    <property type="term" value="F:ATP hydrolysis activity"/>
    <property type="evidence" value="ECO:0007669"/>
    <property type="project" value="InterPro"/>
</dbReference>
<accession>A0A4Y6V8S6</accession>
<evidence type="ECO:0000256" key="12">
    <source>
        <dbReference type="ARBA" id="ARBA00022842"/>
    </source>
</evidence>
<dbReference type="SUPFAM" id="SSF81665">
    <property type="entry name" value="Calcium ATPase, transmembrane domain M"/>
    <property type="match status" value="1"/>
</dbReference>
<proteinExistence type="inferred from homology"/>
<keyword evidence="14 18" id="KW-1133">Transmembrane helix</keyword>
<keyword evidence="7" id="KW-0997">Cell inner membrane</keyword>
<evidence type="ECO:0000256" key="3">
    <source>
        <dbReference type="ARBA" id="ARBA00008746"/>
    </source>
</evidence>
<dbReference type="GO" id="GO:0005524">
    <property type="term" value="F:ATP binding"/>
    <property type="evidence" value="ECO:0007669"/>
    <property type="project" value="UniProtKB-KW"/>
</dbReference>
<dbReference type="RefSeq" id="WP_141492772.1">
    <property type="nucleotide sequence ID" value="NZ_CP032485.1"/>
</dbReference>
<feature type="domain" description="Cation-transporting P-type ATPase N-terminal" evidence="19">
    <location>
        <begin position="55"/>
        <end position="128"/>
    </location>
</feature>
<dbReference type="InterPro" id="IPR044492">
    <property type="entry name" value="P_typ_ATPase_HD_dom"/>
</dbReference>
<protein>
    <recommendedName>
        <fullName evidence="5">Magnesium-transporting ATPase, P-type 1</fullName>
        <ecNumber evidence="4">7.2.2.14</ecNumber>
    </recommendedName>
    <alternativeName>
        <fullName evidence="16">Mg(2+) transport ATPase, P-type 1</fullName>
    </alternativeName>
</protein>
<keyword evidence="15 18" id="KW-0472">Membrane</keyword>
<evidence type="ECO:0000256" key="6">
    <source>
        <dbReference type="ARBA" id="ARBA00022475"/>
    </source>
</evidence>
<dbReference type="SMART" id="SM00831">
    <property type="entry name" value="Cation_ATPase_N"/>
    <property type="match status" value="1"/>
</dbReference>
<evidence type="ECO:0000256" key="18">
    <source>
        <dbReference type="SAM" id="Phobius"/>
    </source>
</evidence>
<evidence type="ECO:0000256" key="15">
    <source>
        <dbReference type="ARBA" id="ARBA00023136"/>
    </source>
</evidence>
<feature type="transmembrane region" description="Helical" evidence="18">
    <location>
        <begin position="860"/>
        <end position="884"/>
    </location>
</feature>
<dbReference type="InterPro" id="IPR006415">
    <property type="entry name" value="P-type_ATPase_IIIB"/>
</dbReference>
<feature type="transmembrane region" description="Helical" evidence="18">
    <location>
        <begin position="107"/>
        <end position="125"/>
    </location>
</feature>
<keyword evidence="13" id="KW-1278">Translocase</keyword>
<dbReference type="InterPro" id="IPR023214">
    <property type="entry name" value="HAD_sf"/>
</dbReference>
<dbReference type="InterPro" id="IPR006068">
    <property type="entry name" value="ATPase_P-typ_cation-transptr_C"/>
</dbReference>
<dbReference type="EMBL" id="CP032485">
    <property type="protein sequence ID" value="QDH24926.1"/>
    <property type="molecule type" value="Genomic_DNA"/>
</dbReference>
<evidence type="ECO:0000256" key="1">
    <source>
        <dbReference type="ARBA" id="ARBA00003954"/>
    </source>
</evidence>
<dbReference type="SUPFAM" id="SSF81653">
    <property type="entry name" value="Calcium ATPase, transduction domain A"/>
    <property type="match status" value="1"/>
</dbReference>
<dbReference type="GO" id="GO:0005886">
    <property type="term" value="C:plasma membrane"/>
    <property type="evidence" value="ECO:0007669"/>
    <property type="project" value="UniProtKB-SubCell"/>
</dbReference>
<keyword evidence="11" id="KW-0067">ATP-binding</keyword>
<dbReference type="InterPro" id="IPR023299">
    <property type="entry name" value="ATPase_P-typ_cyto_dom_N"/>
</dbReference>
<dbReference type="PRINTS" id="PR01836">
    <property type="entry name" value="MGATPASE"/>
</dbReference>
<dbReference type="OrthoDB" id="391538at2"/>